<dbReference type="PRINTS" id="PR00449">
    <property type="entry name" value="RASTRNSFRMNG"/>
</dbReference>
<dbReference type="GO" id="GO:0030488">
    <property type="term" value="P:tRNA methylation"/>
    <property type="evidence" value="ECO:0007669"/>
    <property type="project" value="TreeGrafter"/>
</dbReference>
<dbReference type="Pfam" id="PF01926">
    <property type="entry name" value="MMR_HSR1"/>
    <property type="match status" value="1"/>
</dbReference>
<evidence type="ECO:0000313" key="5">
    <source>
        <dbReference type="EMBL" id="RPF56604.1"/>
    </source>
</evidence>
<dbReference type="NCBIfam" id="TIGR00231">
    <property type="entry name" value="small_GTP"/>
    <property type="match status" value="1"/>
</dbReference>
<sequence>MDKLINEFNDYVINKVKLKYGVLGQADAGKSSLINLLTNNKDAYVSSQTDATMQIDAYDYENRAELIDFPGVGTTHHNLKKYKRYIDTLKLDRVLYIFSSKIKNVDMKVIEYLAKKDVRIIFVFNKVDSLTDVSGQQSRAQMEREKDLELEQQFKKYIQPPMSYIYTSVLTNEGIDQLKETLREDIAEKEEKVRQLMNDDEMINQFITYKTNTLIPKIFAPSFKDIIMSRKYENIEQSILKHYHLKQNDNKITSIDERINTFKQKAEQTKSMFNLNQLLKFITPILKLKKLKPIFFMATILTEAGVKDVVTIIRSILAYVGDAEHLTKKEISNHTN</sequence>
<dbReference type="Proteomes" id="UP000277108">
    <property type="component" value="Unassembled WGS sequence"/>
</dbReference>
<dbReference type="GO" id="GO:0005737">
    <property type="term" value="C:cytoplasm"/>
    <property type="evidence" value="ECO:0007669"/>
    <property type="project" value="TreeGrafter"/>
</dbReference>
<evidence type="ECO:0000256" key="1">
    <source>
        <dbReference type="ARBA" id="ARBA00022741"/>
    </source>
</evidence>
<keyword evidence="6" id="KW-1185">Reference proteome</keyword>
<feature type="coiled-coil region" evidence="3">
    <location>
        <begin position="172"/>
        <end position="199"/>
    </location>
</feature>
<evidence type="ECO:0000256" key="2">
    <source>
        <dbReference type="ARBA" id="ARBA00023134"/>
    </source>
</evidence>
<feature type="domain" description="G" evidence="4">
    <location>
        <begin position="20"/>
        <end position="126"/>
    </location>
</feature>
<dbReference type="CDD" id="cd00882">
    <property type="entry name" value="Ras_like_GTPase"/>
    <property type="match status" value="1"/>
</dbReference>
<organism evidence="5 6">
    <name type="scientific">Abyssicoccus albus</name>
    <dbReference type="NCBI Taxonomy" id="1817405"/>
    <lineage>
        <taxon>Bacteria</taxon>
        <taxon>Bacillati</taxon>
        <taxon>Bacillota</taxon>
        <taxon>Bacilli</taxon>
        <taxon>Bacillales</taxon>
        <taxon>Abyssicoccaceae</taxon>
    </lineage>
</organism>
<protein>
    <submittedName>
        <fullName evidence="5">Small GTP-binding protein</fullName>
    </submittedName>
</protein>
<dbReference type="InterPro" id="IPR006073">
    <property type="entry name" value="GTP-bd"/>
</dbReference>
<evidence type="ECO:0000313" key="6">
    <source>
        <dbReference type="Proteomes" id="UP000277108"/>
    </source>
</evidence>
<dbReference type="PANTHER" id="PTHR42714">
    <property type="entry name" value="TRNA MODIFICATION GTPASE GTPBP3"/>
    <property type="match status" value="1"/>
</dbReference>
<dbReference type="InterPro" id="IPR027417">
    <property type="entry name" value="P-loop_NTPase"/>
</dbReference>
<dbReference type="Gene3D" id="3.40.50.300">
    <property type="entry name" value="P-loop containing nucleotide triphosphate hydrolases"/>
    <property type="match status" value="1"/>
</dbReference>
<gene>
    <name evidence="5" type="ORF">EDD62_1255</name>
</gene>
<evidence type="ECO:0000256" key="3">
    <source>
        <dbReference type="SAM" id="Coils"/>
    </source>
</evidence>
<dbReference type="OrthoDB" id="2416674at2"/>
<dbReference type="PANTHER" id="PTHR42714:SF2">
    <property type="entry name" value="TRNA MODIFICATION GTPASE GTPBP3, MITOCHONDRIAL"/>
    <property type="match status" value="1"/>
</dbReference>
<proteinExistence type="predicted"/>
<accession>A0A3N5BFW2</accession>
<keyword evidence="1" id="KW-0547">Nucleotide-binding</keyword>
<dbReference type="RefSeq" id="WP_123807948.1">
    <property type="nucleotide sequence ID" value="NZ_RKRK01000003.1"/>
</dbReference>
<name>A0A3N5BFW2_9BACL</name>
<keyword evidence="3" id="KW-0175">Coiled coil</keyword>
<dbReference type="GO" id="GO:0002098">
    <property type="term" value="P:tRNA wobble uridine modification"/>
    <property type="evidence" value="ECO:0007669"/>
    <property type="project" value="TreeGrafter"/>
</dbReference>
<dbReference type="SUPFAM" id="SSF52540">
    <property type="entry name" value="P-loop containing nucleoside triphosphate hydrolases"/>
    <property type="match status" value="1"/>
</dbReference>
<dbReference type="InterPro" id="IPR005225">
    <property type="entry name" value="Small_GTP-bd"/>
</dbReference>
<comment type="caution">
    <text evidence="5">The sequence shown here is derived from an EMBL/GenBank/DDBJ whole genome shotgun (WGS) entry which is preliminary data.</text>
</comment>
<keyword evidence="2" id="KW-0342">GTP-binding</keyword>
<dbReference type="EMBL" id="RKRK01000003">
    <property type="protein sequence ID" value="RPF56604.1"/>
    <property type="molecule type" value="Genomic_DNA"/>
</dbReference>
<reference evidence="5 6" key="1">
    <citation type="submission" date="2018-11" db="EMBL/GenBank/DDBJ databases">
        <title>Genomic Encyclopedia of Type Strains, Phase IV (KMG-IV): sequencing the most valuable type-strain genomes for metagenomic binning, comparative biology and taxonomic classification.</title>
        <authorList>
            <person name="Goeker M."/>
        </authorList>
    </citation>
    <scope>NUCLEOTIDE SEQUENCE [LARGE SCALE GENOMIC DNA]</scope>
    <source>
        <strain evidence="5 6">DSM 29158</strain>
    </source>
</reference>
<evidence type="ECO:0000259" key="4">
    <source>
        <dbReference type="Pfam" id="PF01926"/>
    </source>
</evidence>
<dbReference type="AlphaFoldDB" id="A0A3N5BFW2"/>
<dbReference type="GO" id="GO:0005525">
    <property type="term" value="F:GTP binding"/>
    <property type="evidence" value="ECO:0007669"/>
    <property type="project" value="UniProtKB-KW"/>
</dbReference>